<accession>A0A0R0BN65</accession>
<protein>
    <submittedName>
        <fullName evidence="1">Uncharacterized protein</fullName>
    </submittedName>
</protein>
<dbReference type="OrthoDB" id="9151731at2"/>
<dbReference type="RefSeq" id="WP_057667684.1">
    <property type="nucleotide sequence ID" value="NZ_LDJH01000031.1"/>
</dbReference>
<dbReference type="STRING" id="266128.ABB25_13615"/>
<dbReference type="Proteomes" id="UP000051254">
    <property type="component" value="Unassembled WGS sequence"/>
</dbReference>
<evidence type="ECO:0000313" key="2">
    <source>
        <dbReference type="Proteomes" id="UP000051254"/>
    </source>
</evidence>
<gene>
    <name evidence="1" type="ORF">ABB25_13615</name>
</gene>
<keyword evidence="2" id="KW-1185">Reference proteome</keyword>
<sequence>MGKPITTELSWRADTPTALQAQLGLEGLPAGQAALLDKKSRERWLIAVWLTAFADQLRYPLRVHSSERPDFLLSAPGLAVGVECMEVVPEELKRLQTQLRDINSGWLRPVLAPGEHDWDWSNPLLQRLLAAKGGRPGFNGEDPVALWLAVMRWAVAKKRDVIGREGFARQPRNVLLLHDNWPLPALPCAGPGDDAEQQRWQGVLDQLYAQLLADGAFVDWQQVAIVHPARVWKIQRDGVRCRQRD</sequence>
<dbReference type="EMBL" id="LDJH01000031">
    <property type="protein sequence ID" value="KRG54563.1"/>
    <property type="molecule type" value="Genomic_DNA"/>
</dbReference>
<comment type="caution">
    <text evidence="1">The sequence shown here is derived from an EMBL/GenBank/DDBJ whole genome shotgun (WGS) entry which is preliminary data.</text>
</comment>
<reference evidence="1 2" key="1">
    <citation type="submission" date="2015-05" db="EMBL/GenBank/DDBJ databases">
        <title>Genome sequencing and analysis of members of genus Stenotrophomonas.</title>
        <authorList>
            <person name="Patil P.P."/>
            <person name="Midha S."/>
            <person name="Patil P.B."/>
        </authorList>
    </citation>
    <scope>NUCLEOTIDE SEQUENCE [LARGE SCALE GENOMIC DNA]</scope>
    <source>
        <strain evidence="1 2">DSM 17805</strain>
    </source>
</reference>
<name>A0A0R0BN65_9GAMM</name>
<evidence type="ECO:0000313" key="1">
    <source>
        <dbReference type="EMBL" id="KRG54563.1"/>
    </source>
</evidence>
<dbReference type="AlphaFoldDB" id="A0A0R0BN65"/>
<organism evidence="1 2">
    <name type="scientific">Stenotrophomonas koreensis</name>
    <dbReference type="NCBI Taxonomy" id="266128"/>
    <lineage>
        <taxon>Bacteria</taxon>
        <taxon>Pseudomonadati</taxon>
        <taxon>Pseudomonadota</taxon>
        <taxon>Gammaproteobacteria</taxon>
        <taxon>Lysobacterales</taxon>
        <taxon>Lysobacteraceae</taxon>
        <taxon>Stenotrophomonas</taxon>
    </lineage>
</organism>
<proteinExistence type="predicted"/>
<dbReference type="PATRIC" id="fig|266128.3.peg.1853"/>